<dbReference type="SUPFAM" id="SSF53098">
    <property type="entry name" value="Ribonuclease H-like"/>
    <property type="match status" value="1"/>
</dbReference>
<proteinExistence type="predicted"/>
<reference evidence="1 2" key="1">
    <citation type="journal article" date="2020" name="Mol. Biol. Evol.">
        <title>Distinct Expression and Methylation Patterns for Genes with Different Fates following a Single Whole-Genome Duplication in Flowering Plants.</title>
        <authorList>
            <person name="Shi T."/>
            <person name="Rahmani R.S."/>
            <person name="Gugger P.F."/>
            <person name="Wang M."/>
            <person name="Li H."/>
            <person name="Zhang Y."/>
            <person name="Li Z."/>
            <person name="Wang Q."/>
            <person name="Van de Peer Y."/>
            <person name="Marchal K."/>
            <person name="Chen J."/>
        </authorList>
    </citation>
    <scope>NUCLEOTIDE SEQUENCE [LARGE SCALE GENOMIC DNA]</scope>
    <source>
        <tissue evidence="1">Leaf</tissue>
    </source>
</reference>
<sequence length="98" mass="11287">MYNATANELAEAFNKTLCKLLKKIVSKSKRDWHECLDEALWAYRASYRTATNATPFVLVYGVEAVLHLERQMNSLRMTIQEGITKDESAKLRLAKLEH</sequence>
<protein>
    <submittedName>
        <fullName evidence="1">Uncharacterized protein</fullName>
    </submittedName>
</protein>
<dbReference type="AlphaFoldDB" id="A0A822Y2L3"/>
<keyword evidence="2" id="KW-1185">Reference proteome</keyword>
<organism evidence="1 2">
    <name type="scientific">Nelumbo nucifera</name>
    <name type="common">Sacred lotus</name>
    <dbReference type="NCBI Taxonomy" id="4432"/>
    <lineage>
        <taxon>Eukaryota</taxon>
        <taxon>Viridiplantae</taxon>
        <taxon>Streptophyta</taxon>
        <taxon>Embryophyta</taxon>
        <taxon>Tracheophyta</taxon>
        <taxon>Spermatophyta</taxon>
        <taxon>Magnoliopsida</taxon>
        <taxon>Proteales</taxon>
        <taxon>Nelumbonaceae</taxon>
        <taxon>Nelumbo</taxon>
    </lineage>
</organism>
<name>A0A822Y2L3_NELNU</name>
<dbReference type="GO" id="GO:0003676">
    <property type="term" value="F:nucleic acid binding"/>
    <property type="evidence" value="ECO:0007669"/>
    <property type="project" value="InterPro"/>
</dbReference>
<accession>A0A822Y2L3</accession>
<dbReference type="Gene3D" id="3.30.420.10">
    <property type="entry name" value="Ribonuclease H-like superfamily/Ribonuclease H"/>
    <property type="match status" value="1"/>
</dbReference>
<dbReference type="PANTHER" id="PTHR48475:SF1">
    <property type="entry name" value="RNASE H TYPE-1 DOMAIN-CONTAINING PROTEIN"/>
    <property type="match status" value="1"/>
</dbReference>
<comment type="caution">
    <text evidence="1">The sequence shown here is derived from an EMBL/GenBank/DDBJ whole genome shotgun (WGS) entry which is preliminary data.</text>
</comment>
<dbReference type="InterPro" id="IPR012337">
    <property type="entry name" value="RNaseH-like_sf"/>
</dbReference>
<dbReference type="Proteomes" id="UP000607653">
    <property type="component" value="Unassembled WGS sequence"/>
</dbReference>
<dbReference type="PANTHER" id="PTHR48475">
    <property type="entry name" value="RIBONUCLEASE H"/>
    <property type="match status" value="1"/>
</dbReference>
<evidence type="ECO:0000313" key="1">
    <source>
        <dbReference type="EMBL" id="DAD23878.1"/>
    </source>
</evidence>
<dbReference type="EMBL" id="DUZY01000001">
    <property type="protein sequence ID" value="DAD23878.1"/>
    <property type="molecule type" value="Genomic_DNA"/>
</dbReference>
<dbReference type="InterPro" id="IPR036397">
    <property type="entry name" value="RNaseH_sf"/>
</dbReference>
<gene>
    <name evidence="1" type="ORF">HUJ06_025341</name>
</gene>
<evidence type="ECO:0000313" key="2">
    <source>
        <dbReference type="Proteomes" id="UP000607653"/>
    </source>
</evidence>